<protein>
    <submittedName>
        <fullName evidence="4">3-ketoacyl-CoA synthase 11-like</fullName>
    </submittedName>
</protein>
<dbReference type="PANTHER" id="PTHR31561">
    <property type="entry name" value="3-KETOACYL-COA SYNTHASE"/>
    <property type="match status" value="1"/>
</dbReference>
<keyword evidence="5" id="KW-1185">Reference proteome</keyword>
<feature type="non-terminal residue" evidence="4">
    <location>
        <position position="59"/>
    </location>
</feature>
<dbReference type="EMBL" id="LXQA010526571">
    <property type="protein sequence ID" value="MCI57289.1"/>
    <property type="molecule type" value="Genomic_DNA"/>
</dbReference>
<proteinExistence type="predicted"/>
<comment type="caution">
    <text evidence="4">The sequence shown here is derived from an EMBL/GenBank/DDBJ whole genome shotgun (WGS) entry which is preliminary data.</text>
</comment>
<dbReference type="GO" id="GO:0006633">
    <property type="term" value="P:fatty acid biosynthetic process"/>
    <property type="evidence" value="ECO:0007669"/>
    <property type="project" value="InterPro"/>
</dbReference>
<keyword evidence="1" id="KW-0808">Transferase</keyword>
<dbReference type="Proteomes" id="UP000265520">
    <property type="component" value="Unassembled WGS sequence"/>
</dbReference>
<dbReference type="Pfam" id="PF08392">
    <property type="entry name" value="FAE1_CUT1_RppA"/>
    <property type="match status" value="1"/>
</dbReference>
<sequence>MGGAAILLSNKPSDRRRAKYQLIHTIRTHKGSDDKSYVCAFQKEDDTERIGVSLSKDLM</sequence>
<name>A0A392T8C3_9FABA</name>
<feature type="domain" description="FAE" evidence="3">
    <location>
        <begin position="1"/>
        <end position="59"/>
    </location>
</feature>
<evidence type="ECO:0000256" key="2">
    <source>
        <dbReference type="ARBA" id="ARBA00047375"/>
    </source>
</evidence>
<dbReference type="AlphaFoldDB" id="A0A392T8C3"/>
<accession>A0A392T8C3</accession>
<dbReference type="InterPro" id="IPR013601">
    <property type="entry name" value="FAE1_typ3_polyketide_synth"/>
</dbReference>
<evidence type="ECO:0000313" key="4">
    <source>
        <dbReference type="EMBL" id="MCI57289.1"/>
    </source>
</evidence>
<evidence type="ECO:0000256" key="1">
    <source>
        <dbReference type="ARBA" id="ARBA00023315"/>
    </source>
</evidence>
<dbReference type="GO" id="GO:0016020">
    <property type="term" value="C:membrane"/>
    <property type="evidence" value="ECO:0007669"/>
    <property type="project" value="InterPro"/>
</dbReference>
<keyword evidence="1" id="KW-0012">Acyltransferase</keyword>
<dbReference type="GO" id="GO:0009922">
    <property type="term" value="F:fatty acid elongase activity"/>
    <property type="evidence" value="ECO:0007669"/>
    <property type="project" value="UniProtKB-EC"/>
</dbReference>
<organism evidence="4 5">
    <name type="scientific">Trifolium medium</name>
    <dbReference type="NCBI Taxonomy" id="97028"/>
    <lineage>
        <taxon>Eukaryota</taxon>
        <taxon>Viridiplantae</taxon>
        <taxon>Streptophyta</taxon>
        <taxon>Embryophyta</taxon>
        <taxon>Tracheophyta</taxon>
        <taxon>Spermatophyta</taxon>
        <taxon>Magnoliopsida</taxon>
        <taxon>eudicotyledons</taxon>
        <taxon>Gunneridae</taxon>
        <taxon>Pentapetalae</taxon>
        <taxon>rosids</taxon>
        <taxon>fabids</taxon>
        <taxon>Fabales</taxon>
        <taxon>Fabaceae</taxon>
        <taxon>Papilionoideae</taxon>
        <taxon>50 kb inversion clade</taxon>
        <taxon>NPAAA clade</taxon>
        <taxon>Hologalegina</taxon>
        <taxon>IRL clade</taxon>
        <taxon>Trifolieae</taxon>
        <taxon>Trifolium</taxon>
    </lineage>
</organism>
<reference evidence="4 5" key="1">
    <citation type="journal article" date="2018" name="Front. Plant Sci.">
        <title>Red Clover (Trifolium pratense) and Zigzag Clover (T. medium) - A Picture of Genomic Similarities and Differences.</title>
        <authorList>
            <person name="Dluhosova J."/>
            <person name="Istvanek J."/>
            <person name="Nedelnik J."/>
            <person name="Repkova J."/>
        </authorList>
    </citation>
    <scope>NUCLEOTIDE SEQUENCE [LARGE SCALE GENOMIC DNA]</scope>
    <source>
        <strain evidence="5">cv. 10/8</strain>
        <tissue evidence="4">Leaf</tissue>
    </source>
</reference>
<evidence type="ECO:0000259" key="3">
    <source>
        <dbReference type="Pfam" id="PF08392"/>
    </source>
</evidence>
<dbReference type="InterPro" id="IPR012392">
    <property type="entry name" value="3-ktacl-CoA_syn"/>
</dbReference>
<comment type="catalytic activity">
    <reaction evidence="2">
        <text>a very-long-chain acyl-CoA + malonyl-CoA + H(+) = a very-long-chain 3-oxoacyl-CoA + CO2 + CoA</text>
        <dbReference type="Rhea" id="RHEA:32727"/>
        <dbReference type="ChEBI" id="CHEBI:15378"/>
        <dbReference type="ChEBI" id="CHEBI:16526"/>
        <dbReference type="ChEBI" id="CHEBI:57287"/>
        <dbReference type="ChEBI" id="CHEBI:57384"/>
        <dbReference type="ChEBI" id="CHEBI:90725"/>
        <dbReference type="ChEBI" id="CHEBI:90736"/>
        <dbReference type="EC" id="2.3.1.199"/>
    </reaction>
</comment>
<evidence type="ECO:0000313" key="5">
    <source>
        <dbReference type="Proteomes" id="UP000265520"/>
    </source>
</evidence>